<dbReference type="Pfam" id="PF12698">
    <property type="entry name" value="ABC2_membrane_3"/>
    <property type="match status" value="1"/>
</dbReference>
<evidence type="ECO:0000259" key="6">
    <source>
        <dbReference type="Pfam" id="PF12698"/>
    </source>
</evidence>
<keyword evidence="8" id="KW-1185">Reference proteome</keyword>
<name>A0A1M5IFJ5_9BACI</name>
<dbReference type="AlphaFoldDB" id="A0A1M5IFJ5"/>
<dbReference type="InterPro" id="IPR013525">
    <property type="entry name" value="ABC2_TM"/>
</dbReference>
<dbReference type="STRING" id="930117.SAMN05216225_102339"/>
<organism evidence="7 8">
    <name type="scientific">Ornithinibacillus halophilus</name>
    <dbReference type="NCBI Taxonomy" id="930117"/>
    <lineage>
        <taxon>Bacteria</taxon>
        <taxon>Bacillati</taxon>
        <taxon>Bacillota</taxon>
        <taxon>Bacilli</taxon>
        <taxon>Bacillales</taxon>
        <taxon>Bacillaceae</taxon>
        <taxon>Ornithinibacillus</taxon>
    </lineage>
</organism>
<protein>
    <submittedName>
        <fullName evidence="7">ABC-2 type transport system permease protein</fullName>
    </submittedName>
</protein>
<evidence type="ECO:0000256" key="2">
    <source>
        <dbReference type="ARBA" id="ARBA00022692"/>
    </source>
</evidence>
<keyword evidence="2 5" id="KW-0812">Transmembrane</keyword>
<dbReference type="PANTHER" id="PTHR43471:SF3">
    <property type="entry name" value="ABC TRANSPORTER PERMEASE PROTEIN NATB"/>
    <property type="match status" value="1"/>
</dbReference>
<feature type="transmembrane region" description="Helical" evidence="5">
    <location>
        <begin position="242"/>
        <end position="266"/>
    </location>
</feature>
<feature type="transmembrane region" description="Helical" evidence="5">
    <location>
        <begin position="366"/>
        <end position="386"/>
    </location>
</feature>
<evidence type="ECO:0000256" key="3">
    <source>
        <dbReference type="ARBA" id="ARBA00022989"/>
    </source>
</evidence>
<proteinExistence type="predicted"/>
<feature type="transmembrane region" description="Helical" evidence="5">
    <location>
        <begin position="281"/>
        <end position="303"/>
    </location>
</feature>
<evidence type="ECO:0000256" key="1">
    <source>
        <dbReference type="ARBA" id="ARBA00004141"/>
    </source>
</evidence>
<keyword evidence="4 5" id="KW-0472">Membrane</keyword>
<evidence type="ECO:0000256" key="5">
    <source>
        <dbReference type="SAM" id="Phobius"/>
    </source>
</evidence>
<evidence type="ECO:0000313" key="8">
    <source>
        <dbReference type="Proteomes" id="UP000183988"/>
    </source>
</evidence>
<feature type="transmembrane region" description="Helical" evidence="5">
    <location>
        <begin position="192"/>
        <end position="213"/>
    </location>
</feature>
<reference evidence="7 8" key="1">
    <citation type="submission" date="2016-11" db="EMBL/GenBank/DDBJ databases">
        <authorList>
            <person name="Jaros S."/>
            <person name="Januszkiewicz K."/>
            <person name="Wedrychowicz H."/>
        </authorList>
    </citation>
    <scope>NUCLEOTIDE SEQUENCE [LARGE SCALE GENOMIC DNA]</scope>
    <source>
        <strain evidence="7 8">IBRC-M 10683</strain>
    </source>
</reference>
<dbReference type="GO" id="GO:0140359">
    <property type="term" value="F:ABC-type transporter activity"/>
    <property type="evidence" value="ECO:0007669"/>
    <property type="project" value="InterPro"/>
</dbReference>
<feature type="transmembrane region" description="Helical" evidence="5">
    <location>
        <begin position="21"/>
        <end position="42"/>
    </location>
</feature>
<evidence type="ECO:0000256" key="4">
    <source>
        <dbReference type="ARBA" id="ARBA00023136"/>
    </source>
</evidence>
<comment type="subcellular location">
    <subcellularLocation>
        <location evidence="1">Membrane</location>
        <topology evidence="1">Multi-pass membrane protein</topology>
    </subcellularLocation>
</comment>
<gene>
    <name evidence="7" type="ORF">SAMN05216225_102339</name>
</gene>
<dbReference type="EMBL" id="FQVW01000023">
    <property type="protein sequence ID" value="SHG26583.1"/>
    <property type="molecule type" value="Genomic_DNA"/>
</dbReference>
<dbReference type="GO" id="GO:0016020">
    <property type="term" value="C:membrane"/>
    <property type="evidence" value="ECO:0007669"/>
    <property type="project" value="UniProtKB-SubCell"/>
</dbReference>
<sequence length="415" mass="46391">MRNSMKVAKWEIRRNMKNKTFLIGLFITPLIMIGFIAFGMFFGDSDEEAEEELTRVFVNDQLDIFASVEESIEQTGFNWELHQTDIEESEAESEVASAENTAYIFLNEQALVDGTIPVYTSDEIDPFFMNQVQFLETPLQALQMEQLGLSEEELAIVSRGFYFEEANVTLDESNVETTSPFGSSEEDILERAIPGAFAGFIMLSIVFTGMAIFQSASQEKKDKIAEIILSSLTPGELMQGKIYGYFVLGLIQAIVSIALVLPVILWRVDIPIMEYLLVPEVLLLVGIAILGYLLFAAIFVGVGATMADMTTAGNFQGMVMMLPFLPFIFIGPVVSDPNGLMAQIGSYVPFTSPGVLLLRLSLLEEWPWIQIIISLVILIISIWIFMKLAGKIFKVGILMYGKNATPKEIWKWIRA</sequence>
<dbReference type="Proteomes" id="UP000183988">
    <property type="component" value="Unassembled WGS sequence"/>
</dbReference>
<dbReference type="PANTHER" id="PTHR43471">
    <property type="entry name" value="ABC TRANSPORTER PERMEASE"/>
    <property type="match status" value="1"/>
</dbReference>
<keyword evidence="3 5" id="KW-1133">Transmembrane helix</keyword>
<feature type="domain" description="ABC-2 type transporter transmembrane" evidence="6">
    <location>
        <begin position="19"/>
        <end position="389"/>
    </location>
</feature>
<dbReference type="OrthoDB" id="9768837at2"/>
<feature type="transmembrane region" description="Helical" evidence="5">
    <location>
        <begin position="315"/>
        <end position="334"/>
    </location>
</feature>
<evidence type="ECO:0000313" key="7">
    <source>
        <dbReference type="EMBL" id="SHG26583.1"/>
    </source>
</evidence>
<accession>A0A1M5IFJ5</accession>